<protein>
    <submittedName>
        <fullName evidence="1">Uncharacterized protein</fullName>
    </submittedName>
</protein>
<organism evidence="1">
    <name type="scientific">Lotus japonicus</name>
    <name type="common">Lotus corniculatus var. japonicus</name>
    <dbReference type="NCBI Taxonomy" id="34305"/>
    <lineage>
        <taxon>Eukaryota</taxon>
        <taxon>Viridiplantae</taxon>
        <taxon>Streptophyta</taxon>
        <taxon>Embryophyta</taxon>
        <taxon>Tracheophyta</taxon>
        <taxon>Spermatophyta</taxon>
        <taxon>Magnoliopsida</taxon>
        <taxon>eudicotyledons</taxon>
        <taxon>Gunneridae</taxon>
        <taxon>Pentapetalae</taxon>
        <taxon>rosids</taxon>
        <taxon>fabids</taxon>
        <taxon>Fabales</taxon>
        <taxon>Fabaceae</taxon>
        <taxon>Papilionoideae</taxon>
        <taxon>50 kb inversion clade</taxon>
        <taxon>NPAAA clade</taxon>
        <taxon>Hologalegina</taxon>
        <taxon>robinioid clade</taxon>
        <taxon>Loteae</taxon>
        <taxon>Lotus</taxon>
    </lineage>
</organism>
<evidence type="ECO:0000313" key="1">
    <source>
        <dbReference type="EMBL" id="AFK43679.1"/>
    </source>
</evidence>
<proteinExistence type="evidence at transcript level"/>
<reference evidence="1" key="1">
    <citation type="submission" date="2012-05" db="EMBL/GenBank/DDBJ databases">
        <authorList>
            <person name="Krishnakumar V."/>
            <person name="Cheung F."/>
            <person name="Xiao Y."/>
            <person name="Chan A."/>
            <person name="Moskal W.A."/>
            <person name="Town C.D."/>
        </authorList>
    </citation>
    <scope>NUCLEOTIDE SEQUENCE</scope>
</reference>
<name>I3STT7_LOTJA</name>
<dbReference type="AlphaFoldDB" id="I3STT7"/>
<sequence>MVDKYLSPKLGNTTAISFPAFSGLFPTCNAAAAAAPEEIPTSKPSWRATCFAVSTASSLDIAITSSTTSSSKFPGTKPAPIP</sequence>
<accession>I3STT7</accession>
<dbReference type="EMBL" id="BT143885">
    <property type="protein sequence ID" value="AFK43679.1"/>
    <property type="molecule type" value="mRNA"/>
</dbReference>